<dbReference type="PROSITE" id="PS50005">
    <property type="entry name" value="TPR"/>
    <property type="match status" value="1"/>
</dbReference>
<dbReference type="SUPFAM" id="SSF48452">
    <property type="entry name" value="TPR-like"/>
    <property type="match status" value="1"/>
</dbReference>
<accession>A0ABN8NVV0</accession>
<organism evidence="2 3">
    <name type="scientific">Porites lobata</name>
    <dbReference type="NCBI Taxonomy" id="104759"/>
    <lineage>
        <taxon>Eukaryota</taxon>
        <taxon>Metazoa</taxon>
        <taxon>Cnidaria</taxon>
        <taxon>Anthozoa</taxon>
        <taxon>Hexacorallia</taxon>
        <taxon>Scleractinia</taxon>
        <taxon>Fungiina</taxon>
        <taxon>Poritidae</taxon>
        <taxon>Porites</taxon>
    </lineage>
</organism>
<dbReference type="PANTHER" id="PTHR15544:SF0">
    <property type="entry name" value="TETRATRICOPEPTIDE REPEAT PROTEIN 33"/>
    <property type="match status" value="1"/>
</dbReference>
<evidence type="ECO:0000313" key="2">
    <source>
        <dbReference type="EMBL" id="CAH3124160.1"/>
    </source>
</evidence>
<dbReference type="Proteomes" id="UP001159405">
    <property type="component" value="Unassembled WGS sequence"/>
</dbReference>
<evidence type="ECO:0008006" key="4">
    <source>
        <dbReference type="Google" id="ProtNLM"/>
    </source>
</evidence>
<keyword evidence="3" id="KW-1185">Reference proteome</keyword>
<name>A0ABN8NVV0_9CNID</name>
<dbReference type="Gene3D" id="1.25.40.10">
    <property type="entry name" value="Tetratricopeptide repeat domain"/>
    <property type="match status" value="1"/>
</dbReference>
<dbReference type="EMBL" id="CALNXK010000039">
    <property type="protein sequence ID" value="CAH3124160.1"/>
    <property type="molecule type" value="Genomic_DNA"/>
</dbReference>
<proteinExistence type="predicted"/>
<keyword evidence="1" id="KW-0802">TPR repeat</keyword>
<gene>
    <name evidence="2" type="ORF">PLOB_00030446</name>
</gene>
<protein>
    <recommendedName>
        <fullName evidence="4">Tetratricopeptide repeat protein 33</fullName>
    </recommendedName>
</protein>
<evidence type="ECO:0000256" key="1">
    <source>
        <dbReference type="PROSITE-ProRule" id="PRU00339"/>
    </source>
</evidence>
<dbReference type="InterPro" id="IPR019734">
    <property type="entry name" value="TPR_rpt"/>
</dbReference>
<sequence>MATTFGWKRKCPQNLARKRAALFDESNQIPNEDESEPFEEDWRVLLVKRGVLGIEDSVLKSKRLQDEGVALAEQQRYMHWEAISRWNEAISLTPKNEKLYEMKSQVLLELHELFPAIQAAEKAVSLNPHWFVAHQTLGRAQMGFGDPEMGVKSFSKAVHLQPDDLEMWTEDLHWAWKLRDQKRQQDKEKLDSISTQHSKELSELYTADLDTETEKDEFVKKTNSIKEESLNN</sequence>
<dbReference type="InterPro" id="IPR052658">
    <property type="entry name" value="TPR-containing"/>
</dbReference>
<evidence type="ECO:0000313" key="3">
    <source>
        <dbReference type="Proteomes" id="UP001159405"/>
    </source>
</evidence>
<dbReference type="PANTHER" id="PTHR15544">
    <property type="entry name" value="OSMOSIS RESPONSIVE FACTOR"/>
    <property type="match status" value="1"/>
</dbReference>
<comment type="caution">
    <text evidence="2">The sequence shown here is derived from an EMBL/GenBank/DDBJ whole genome shotgun (WGS) entry which is preliminary data.</text>
</comment>
<feature type="repeat" description="TPR" evidence="1">
    <location>
        <begin position="131"/>
        <end position="164"/>
    </location>
</feature>
<reference evidence="2 3" key="1">
    <citation type="submission" date="2022-05" db="EMBL/GenBank/DDBJ databases">
        <authorList>
            <consortium name="Genoscope - CEA"/>
            <person name="William W."/>
        </authorList>
    </citation>
    <scope>NUCLEOTIDE SEQUENCE [LARGE SCALE GENOMIC DNA]</scope>
</reference>
<dbReference type="InterPro" id="IPR011990">
    <property type="entry name" value="TPR-like_helical_dom_sf"/>
</dbReference>